<dbReference type="OrthoDB" id="9798761at2"/>
<dbReference type="InterPro" id="IPR004919">
    <property type="entry name" value="GmrSD_N"/>
</dbReference>
<protein>
    <submittedName>
        <fullName evidence="3">DUF262 domain-containing protein</fullName>
    </submittedName>
</protein>
<name>A0A4R9AFK4_9MICO</name>
<dbReference type="Pfam" id="PF07510">
    <property type="entry name" value="GmrSD_C"/>
    <property type="match status" value="1"/>
</dbReference>
<reference evidence="3 4" key="1">
    <citation type="submission" date="2019-03" db="EMBL/GenBank/DDBJ databases">
        <title>Genomics of glacier-inhabiting Cryobacterium strains.</title>
        <authorList>
            <person name="Liu Q."/>
            <person name="Xin Y.-H."/>
        </authorList>
    </citation>
    <scope>NUCLEOTIDE SEQUENCE [LARGE SCALE GENOMIC DNA]</scope>
    <source>
        <strain evidence="3 4">Sr39</strain>
    </source>
</reference>
<dbReference type="Proteomes" id="UP000298170">
    <property type="component" value="Unassembled WGS sequence"/>
</dbReference>
<proteinExistence type="predicted"/>
<dbReference type="AlphaFoldDB" id="A0A4R9AFK4"/>
<accession>A0A4R9AFK4</accession>
<feature type="domain" description="GmrSD restriction endonucleases N-terminal" evidence="1">
    <location>
        <begin position="15"/>
        <end position="249"/>
    </location>
</feature>
<comment type="caution">
    <text evidence="3">The sequence shown here is derived from an EMBL/GenBank/DDBJ whole genome shotgun (WGS) entry which is preliminary data.</text>
</comment>
<evidence type="ECO:0000313" key="4">
    <source>
        <dbReference type="Proteomes" id="UP000298170"/>
    </source>
</evidence>
<dbReference type="RefSeq" id="WP_134514068.1">
    <property type="nucleotide sequence ID" value="NZ_SOHJ01000007.1"/>
</dbReference>
<organism evidence="3 4">
    <name type="scientific">Cryobacterium suzukii</name>
    <dbReference type="NCBI Taxonomy" id="1259198"/>
    <lineage>
        <taxon>Bacteria</taxon>
        <taxon>Bacillati</taxon>
        <taxon>Actinomycetota</taxon>
        <taxon>Actinomycetes</taxon>
        <taxon>Micrococcales</taxon>
        <taxon>Microbacteriaceae</taxon>
        <taxon>Cryobacterium</taxon>
    </lineage>
</organism>
<sequence>MQANTYPLSQILLPDRRYLIPTFQRDYEWSRDGQWELLFEDLAATADRLIDVRTSGATDSALLARETTVSPHFLGAIVVASVLSPAGGITLRSVIDGQQRLTTAQLLVRGVLDVLTAEGSLKQHQLREMLFNKEYLVVAKEEKFKLWPRRNDRLVWPIAIDDAIPSYDDSDHLYLQARSFFATKTREYVADDEGVDTLRVDALADALSTLFKLVVIDLEDNDDAQVIFEVLNGRQTPLSAIDLVKNLLFLRGELAAADVETLYDKYWAHFDDIWWKEEVGRGHAQRGRRDVLLSVWLTAELGKEASVSHLYAEARAYLNDGPSTEEVLQSLARFSTAYEAIYGHITVAEVELKTAYERIRNLDIATAVPLLAWLRAVPLDRLTSADHVRAVHAIESWALRRAFLGLQTRGYGAHLTRVLNDAKRAIEAESDVANAIIDSLQRGAHAWPTDREVGAAFRDNRFYGYIGQPRIALLLSAIDVHLRRNDPHQPSASIDYSKLQVEHVMPQSWESNWPFLEKGMPIMKDENDPTWLNASDERNRAVNRLGNLTLVTGSFNRHLSNVAWSVKRTEFAKQNTLVSNFAVANSDSWDESRISARALELATVATEIWLSADALRA</sequence>
<gene>
    <name evidence="3" type="ORF">E3T39_07350</name>
</gene>
<dbReference type="Pfam" id="PF03235">
    <property type="entry name" value="GmrSD_N"/>
    <property type="match status" value="1"/>
</dbReference>
<evidence type="ECO:0000259" key="1">
    <source>
        <dbReference type="Pfam" id="PF03235"/>
    </source>
</evidence>
<feature type="domain" description="GmrSD restriction endonucleases C-terminal" evidence="2">
    <location>
        <begin position="447"/>
        <end position="603"/>
    </location>
</feature>
<dbReference type="PANTHER" id="PTHR35149">
    <property type="entry name" value="SLL5132 PROTEIN"/>
    <property type="match status" value="1"/>
</dbReference>
<evidence type="ECO:0000259" key="2">
    <source>
        <dbReference type="Pfam" id="PF07510"/>
    </source>
</evidence>
<dbReference type="InterPro" id="IPR011089">
    <property type="entry name" value="GmrSD_C"/>
</dbReference>
<keyword evidence="4" id="KW-1185">Reference proteome</keyword>
<dbReference type="EMBL" id="SOHJ01000007">
    <property type="protein sequence ID" value="TFD60919.1"/>
    <property type="molecule type" value="Genomic_DNA"/>
</dbReference>
<evidence type="ECO:0000313" key="3">
    <source>
        <dbReference type="EMBL" id="TFD60919.1"/>
    </source>
</evidence>
<dbReference type="PANTHER" id="PTHR35149:SF1">
    <property type="entry name" value="DUF5655 DOMAIN-CONTAINING PROTEIN"/>
    <property type="match status" value="1"/>
</dbReference>